<keyword evidence="3" id="KW-1185">Reference proteome</keyword>
<gene>
    <name evidence="2" type="ORF">GCU85_03605</name>
</gene>
<dbReference type="RefSeq" id="WP_152809464.1">
    <property type="nucleotide sequence ID" value="NZ_WHNW01000003.1"/>
</dbReference>
<dbReference type="InParanoid" id="A0A6N7ESK7"/>
<protein>
    <submittedName>
        <fullName evidence="2">Uncharacterized protein</fullName>
    </submittedName>
</protein>
<feature type="transmembrane region" description="Helical" evidence="1">
    <location>
        <begin position="46"/>
        <end position="67"/>
    </location>
</feature>
<reference evidence="2 3" key="1">
    <citation type="submission" date="2019-10" db="EMBL/GenBank/DDBJ databases">
        <title>Cardiobacteriales fam. a chemoheterotrophic member of the order Cardiobacteriales, and proposal of Cardiobacteriales fam. nov.</title>
        <authorList>
            <person name="Wang C."/>
        </authorList>
    </citation>
    <scope>NUCLEOTIDE SEQUENCE [LARGE SCALE GENOMIC DNA]</scope>
    <source>
        <strain evidence="2 3">ML27</strain>
    </source>
</reference>
<evidence type="ECO:0000313" key="3">
    <source>
        <dbReference type="Proteomes" id="UP000471298"/>
    </source>
</evidence>
<feature type="transmembrane region" description="Helical" evidence="1">
    <location>
        <begin position="12"/>
        <end position="34"/>
    </location>
</feature>
<organism evidence="2 3">
    <name type="scientific">Ostreibacterium oceani</name>
    <dbReference type="NCBI Taxonomy" id="2654998"/>
    <lineage>
        <taxon>Bacteria</taxon>
        <taxon>Pseudomonadati</taxon>
        <taxon>Pseudomonadota</taxon>
        <taxon>Gammaproteobacteria</taxon>
        <taxon>Cardiobacteriales</taxon>
        <taxon>Ostreibacteriaceae</taxon>
        <taxon>Ostreibacterium</taxon>
    </lineage>
</organism>
<keyword evidence="1" id="KW-1133">Transmembrane helix</keyword>
<feature type="transmembrane region" description="Helical" evidence="1">
    <location>
        <begin position="114"/>
        <end position="138"/>
    </location>
</feature>
<dbReference type="EMBL" id="WHNW01000003">
    <property type="protein sequence ID" value="MPV85824.1"/>
    <property type="molecule type" value="Genomic_DNA"/>
</dbReference>
<dbReference type="AlphaFoldDB" id="A0A6N7ESK7"/>
<accession>A0A6N7ESK7</accession>
<sequence length="147" mass="16850">MKNINIHRNIILSLIISRTVVVLSPPILGAHMMYEYNISYMNFFMNWMRADAVTTGFVLLFSVIFFITMKRQRVLFFVALANVILWFILYFVWWDVNLHDLINTVTLNVKEMHVGLLGVYILAIDLLLLILATIVIVVESISGGGSL</sequence>
<feature type="transmembrane region" description="Helical" evidence="1">
    <location>
        <begin position="74"/>
        <end position="94"/>
    </location>
</feature>
<comment type="caution">
    <text evidence="2">The sequence shown here is derived from an EMBL/GenBank/DDBJ whole genome shotgun (WGS) entry which is preliminary data.</text>
</comment>
<keyword evidence="1" id="KW-0472">Membrane</keyword>
<evidence type="ECO:0000313" key="2">
    <source>
        <dbReference type="EMBL" id="MPV85824.1"/>
    </source>
</evidence>
<keyword evidence="1" id="KW-0812">Transmembrane</keyword>
<name>A0A6N7ESK7_9GAMM</name>
<evidence type="ECO:0000256" key="1">
    <source>
        <dbReference type="SAM" id="Phobius"/>
    </source>
</evidence>
<proteinExistence type="predicted"/>
<dbReference type="Proteomes" id="UP000471298">
    <property type="component" value="Unassembled WGS sequence"/>
</dbReference>